<keyword evidence="2" id="KW-1185">Reference proteome</keyword>
<organism evidence="1 2">
    <name type="scientific">Plasmopara halstedii</name>
    <name type="common">Downy mildew of sunflower</name>
    <dbReference type="NCBI Taxonomy" id="4781"/>
    <lineage>
        <taxon>Eukaryota</taxon>
        <taxon>Sar</taxon>
        <taxon>Stramenopiles</taxon>
        <taxon>Oomycota</taxon>
        <taxon>Peronosporomycetes</taxon>
        <taxon>Peronosporales</taxon>
        <taxon>Peronosporaceae</taxon>
        <taxon>Plasmopara</taxon>
    </lineage>
</organism>
<protein>
    <submittedName>
        <fullName evidence="1">Uncharacterized protein</fullName>
    </submittedName>
</protein>
<evidence type="ECO:0000313" key="1">
    <source>
        <dbReference type="EMBL" id="CEG39700.1"/>
    </source>
</evidence>
<reference evidence="2" key="1">
    <citation type="submission" date="2014-09" db="EMBL/GenBank/DDBJ databases">
        <authorList>
            <person name="Sharma Rahul"/>
            <person name="Thines Marco"/>
        </authorList>
    </citation>
    <scope>NUCLEOTIDE SEQUENCE [LARGE SCALE GENOMIC DNA]</scope>
</reference>
<dbReference type="AlphaFoldDB" id="A0A0P1AGV3"/>
<dbReference type="Proteomes" id="UP000054928">
    <property type="component" value="Unassembled WGS sequence"/>
</dbReference>
<name>A0A0P1AGV3_PLAHL</name>
<dbReference type="GeneID" id="36404991"/>
<evidence type="ECO:0000313" key="2">
    <source>
        <dbReference type="Proteomes" id="UP000054928"/>
    </source>
</evidence>
<proteinExistence type="predicted"/>
<dbReference type="EMBL" id="CCYD01000435">
    <property type="protein sequence ID" value="CEG39700.1"/>
    <property type="molecule type" value="Genomic_DNA"/>
</dbReference>
<accession>A0A0P1AGV3</accession>
<sequence>MAYLGPCRNKFVDYEWILSSASATSLSEKMPLIRDRSHSANEERGSSIYLAEAIPLTAKSAFDSAKVRRVEKYLTSSGDIDGLLKKMYIPTSTSSCCMTISPPGIGSFMELSSSW</sequence>
<dbReference type="RefSeq" id="XP_024576069.1">
    <property type="nucleotide sequence ID" value="XM_024725276.1"/>
</dbReference>